<dbReference type="Proteomes" id="UP001218188">
    <property type="component" value="Unassembled WGS sequence"/>
</dbReference>
<evidence type="ECO:0000256" key="1">
    <source>
        <dbReference type="SAM" id="MobiDB-lite"/>
    </source>
</evidence>
<evidence type="ECO:0000313" key="3">
    <source>
        <dbReference type="Proteomes" id="UP001218188"/>
    </source>
</evidence>
<sequence>MDILRNSVVAVDGDTPGSSPPPSRLWSSVPGSTAPSSPGPFPASSSPSEGGEEDVEMDAVHVPCVCRVPLPPAELRQAPGAHPSSSAISAYGEDEPASPSRRPCATRAWTRSAGTRPPPPPSFKPASQATQRWAARTPRRRKASSPQKGGSEVVMHSSPSSVIIFSCMWACKGYDSGTLKGVLVSTRWVWYRNFISR</sequence>
<comment type="caution">
    <text evidence="2">The sequence shown here is derived from an EMBL/GenBank/DDBJ whole genome shotgun (WGS) entry which is preliminary data.</text>
</comment>
<accession>A0AAD6SMW0</accession>
<protein>
    <submittedName>
        <fullName evidence="2">Uncharacterized protein</fullName>
    </submittedName>
</protein>
<reference evidence="2" key="1">
    <citation type="submission" date="2023-03" db="EMBL/GenBank/DDBJ databases">
        <title>Massive genome expansion in bonnet fungi (Mycena s.s.) driven by repeated elements and novel gene families across ecological guilds.</title>
        <authorList>
            <consortium name="Lawrence Berkeley National Laboratory"/>
            <person name="Harder C.B."/>
            <person name="Miyauchi S."/>
            <person name="Viragh M."/>
            <person name="Kuo A."/>
            <person name="Thoen E."/>
            <person name="Andreopoulos B."/>
            <person name="Lu D."/>
            <person name="Skrede I."/>
            <person name="Drula E."/>
            <person name="Henrissat B."/>
            <person name="Morin E."/>
            <person name="Kohler A."/>
            <person name="Barry K."/>
            <person name="LaButti K."/>
            <person name="Morin E."/>
            <person name="Salamov A."/>
            <person name="Lipzen A."/>
            <person name="Mereny Z."/>
            <person name="Hegedus B."/>
            <person name="Baldrian P."/>
            <person name="Stursova M."/>
            <person name="Weitz H."/>
            <person name="Taylor A."/>
            <person name="Grigoriev I.V."/>
            <person name="Nagy L.G."/>
            <person name="Martin F."/>
            <person name="Kauserud H."/>
        </authorList>
    </citation>
    <scope>NUCLEOTIDE SEQUENCE</scope>
    <source>
        <strain evidence="2">CBHHK200</strain>
    </source>
</reference>
<name>A0AAD6SMW0_9AGAR</name>
<feature type="compositionally biased region" description="Low complexity" evidence="1">
    <location>
        <begin position="27"/>
        <end position="49"/>
    </location>
</feature>
<dbReference type="EMBL" id="JARJCM010000097">
    <property type="protein sequence ID" value="KAJ7029861.1"/>
    <property type="molecule type" value="Genomic_DNA"/>
</dbReference>
<gene>
    <name evidence="2" type="ORF">C8F04DRAFT_1368744</name>
</gene>
<dbReference type="AlphaFoldDB" id="A0AAD6SMW0"/>
<organism evidence="2 3">
    <name type="scientific">Mycena alexandri</name>
    <dbReference type="NCBI Taxonomy" id="1745969"/>
    <lineage>
        <taxon>Eukaryota</taxon>
        <taxon>Fungi</taxon>
        <taxon>Dikarya</taxon>
        <taxon>Basidiomycota</taxon>
        <taxon>Agaricomycotina</taxon>
        <taxon>Agaricomycetes</taxon>
        <taxon>Agaricomycetidae</taxon>
        <taxon>Agaricales</taxon>
        <taxon>Marasmiineae</taxon>
        <taxon>Mycenaceae</taxon>
        <taxon>Mycena</taxon>
    </lineage>
</organism>
<feature type="region of interest" description="Disordered" evidence="1">
    <location>
        <begin position="1"/>
        <end position="57"/>
    </location>
</feature>
<evidence type="ECO:0000313" key="2">
    <source>
        <dbReference type="EMBL" id="KAJ7029861.1"/>
    </source>
</evidence>
<keyword evidence="3" id="KW-1185">Reference proteome</keyword>
<proteinExistence type="predicted"/>
<feature type="region of interest" description="Disordered" evidence="1">
    <location>
        <begin position="74"/>
        <end position="154"/>
    </location>
</feature>